<evidence type="ECO:0000313" key="9">
    <source>
        <dbReference type="EMBL" id="MBZ7986687.1"/>
    </source>
</evidence>
<organism evidence="9 10">
    <name type="scientific">Campylobacter canadensis</name>
    <dbReference type="NCBI Taxonomy" id="449520"/>
    <lineage>
        <taxon>Bacteria</taxon>
        <taxon>Pseudomonadati</taxon>
        <taxon>Campylobacterota</taxon>
        <taxon>Epsilonproteobacteria</taxon>
        <taxon>Campylobacterales</taxon>
        <taxon>Campylobacteraceae</taxon>
        <taxon>Campylobacter</taxon>
    </lineage>
</organism>
<dbReference type="Proteomes" id="UP000786183">
    <property type="component" value="Unassembled WGS sequence"/>
</dbReference>
<evidence type="ECO:0000313" key="10">
    <source>
        <dbReference type="Proteomes" id="UP000786183"/>
    </source>
</evidence>
<comment type="caution">
    <text evidence="9">The sequence shown here is derived from an EMBL/GenBank/DDBJ whole genome shotgun (WGS) entry which is preliminary data.</text>
</comment>
<reference evidence="9 10" key="1">
    <citation type="submission" date="2020-07" db="EMBL/GenBank/DDBJ databases">
        <title>Transfer of Campylobacter canadensis to the novel genus Avispirillum gen. nov., that also includes two novel species recovered from migratory waterfowl: Avispirillum anseris sp. nov. and Avispirillum brantae sp. nov.</title>
        <authorList>
            <person name="Miller W.G."/>
            <person name="Chapman M.H."/>
            <person name="Yee E."/>
            <person name="Inglis G.D."/>
        </authorList>
    </citation>
    <scope>NUCLEOTIDE SEQUENCE [LARGE SCALE GENOMIC DNA]</scope>
    <source>
        <strain evidence="9 10">L283</strain>
    </source>
</reference>
<accession>A0ABS7WPK1</accession>
<sequence length="120" mass="13759">MNKPTLNIIPLIDVMLVIIIITLSVQSFVKYKAIDVSPPISKSEIKANTDANVLIINKLGELKYNENTILLDELINLLNKNEKLNIICDEETFFKDFIKVIQILKDNNINNYSIITRLEK</sequence>
<evidence type="ECO:0000256" key="8">
    <source>
        <dbReference type="SAM" id="Phobius"/>
    </source>
</evidence>
<name>A0ABS7WPK1_9BACT</name>
<dbReference type="EMBL" id="JACGBB010000002">
    <property type="protein sequence ID" value="MBZ7986687.1"/>
    <property type="molecule type" value="Genomic_DNA"/>
</dbReference>
<evidence type="ECO:0000256" key="7">
    <source>
        <dbReference type="RuleBase" id="RU003879"/>
    </source>
</evidence>
<keyword evidence="7" id="KW-0653">Protein transport</keyword>
<keyword evidence="5 8" id="KW-1133">Transmembrane helix</keyword>
<gene>
    <name evidence="9" type="ORF">AVCANL283_00975</name>
</gene>
<evidence type="ECO:0000256" key="3">
    <source>
        <dbReference type="ARBA" id="ARBA00022475"/>
    </source>
</evidence>
<keyword evidence="4 7" id="KW-0812">Transmembrane</keyword>
<keyword evidence="6 8" id="KW-0472">Membrane</keyword>
<dbReference type="PANTHER" id="PTHR30558">
    <property type="entry name" value="EXBD MEMBRANE COMPONENT OF PMF-DRIVEN MACROMOLECULE IMPORT SYSTEM"/>
    <property type="match status" value="1"/>
</dbReference>
<protein>
    <submittedName>
        <fullName evidence="9">Biopolymer transporter ExbD</fullName>
    </submittedName>
</protein>
<dbReference type="InterPro" id="IPR003400">
    <property type="entry name" value="ExbD"/>
</dbReference>
<dbReference type="RefSeq" id="WP_172229967.1">
    <property type="nucleotide sequence ID" value="NZ_CP035946.1"/>
</dbReference>
<keyword evidence="3" id="KW-1003">Cell membrane</keyword>
<evidence type="ECO:0000256" key="4">
    <source>
        <dbReference type="ARBA" id="ARBA00022692"/>
    </source>
</evidence>
<evidence type="ECO:0000256" key="2">
    <source>
        <dbReference type="ARBA" id="ARBA00005811"/>
    </source>
</evidence>
<evidence type="ECO:0000256" key="1">
    <source>
        <dbReference type="ARBA" id="ARBA00004162"/>
    </source>
</evidence>
<keyword evidence="7" id="KW-0813">Transport</keyword>
<proteinExistence type="inferred from homology"/>
<dbReference type="PANTHER" id="PTHR30558:SF7">
    <property type="entry name" value="TOL-PAL SYSTEM PROTEIN TOLR"/>
    <property type="match status" value="1"/>
</dbReference>
<feature type="transmembrane region" description="Helical" evidence="8">
    <location>
        <begin position="6"/>
        <end position="25"/>
    </location>
</feature>
<dbReference type="Pfam" id="PF02472">
    <property type="entry name" value="ExbD"/>
    <property type="match status" value="1"/>
</dbReference>
<keyword evidence="10" id="KW-1185">Reference proteome</keyword>
<comment type="subcellular location">
    <subcellularLocation>
        <location evidence="1">Cell membrane</location>
        <topology evidence="1">Single-pass membrane protein</topology>
    </subcellularLocation>
    <subcellularLocation>
        <location evidence="7">Cell membrane</location>
        <topology evidence="7">Single-pass type II membrane protein</topology>
    </subcellularLocation>
</comment>
<evidence type="ECO:0000256" key="5">
    <source>
        <dbReference type="ARBA" id="ARBA00022989"/>
    </source>
</evidence>
<comment type="similarity">
    <text evidence="2 7">Belongs to the ExbD/TolR family.</text>
</comment>
<evidence type="ECO:0000256" key="6">
    <source>
        <dbReference type="ARBA" id="ARBA00023136"/>
    </source>
</evidence>